<gene>
    <name evidence="3" type="ORF">GCM10010430_72320</name>
</gene>
<sequence length="189" mass="19058">MEDSVRPAETSAQVVVRLSVSDVAELANTAPSSVVRACQRLGFRGYQEIKIEAAREAPRPPAPGDGSALAVALSGAQEALRGVGATVGGEQIQHAAEVLASAGRVLVLGEGLSGAVALDAAYRLRALGMAVDVPPDPSTAQLAAGCLPPARPVWPSATAAPPVRSSTPPAGPARRAARSSPSPATPVHR</sequence>
<dbReference type="InterPro" id="IPR047640">
    <property type="entry name" value="RpiR-like"/>
</dbReference>
<evidence type="ECO:0000259" key="2">
    <source>
        <dbReference type="PROSITE" id="PS51071"/>
    </source>
</evidence>
<dbReference type="PROSITE" id="PS51071">
    <property type="entry name" value="HTH_RPIR"/>
    <property type="match status" value="1"/>
</dbReference>
<dbReference type="Pfam" id="PF01418">
    <property type="entry name" value="HTH_6"/>
    <property type="match status" value="1"/>
</dbReference>
<dbReference type="PANTHER" id="PTHR30514">
    <property type="entry name" value="GLUCOKINASE"/>
    <property type="match status" value="1"/>
</dbReference>
<dbReference type="InterPro" id="IPR000281">
    <property type="entry name" value="HTH_RpiR"/>
</dbReference>
<proteinExistence type="predicted"/>
<dbReference type="InterPro" id="IPR046348">
    <property type="entry name" value="SIS_dom_sf"/>
</dbReference>
<dbReference type="Gene3D" id="1.10.10.10">
    <property type="entry name" value="Winged helix-like DNA-binding domain superfamily/Winged helix DNA-binding domain"/>
    <property type="match status" value="1"/>
</dbReference>
<feature type="domain" description="HTH rpiR-type" evidence="2">
    <location>
        <begin position="1"/>
        <end position="60"/>
    </location>
</feature>
<evidence type="ECO:0000256" key="1">
    <source>
        <dbReference type="SAM" id="MobiDB-lite"/>
    </source>
</evidence>
<comment type="caution">
    <text evidence="3">The sequence shown here is derived from an EMBL/GenBank/DDBJ whole genome shotgun (WGS) entry which is preliminary data.</text>
</comment>
<evidence type="ECO:0000313" key="4">
    <source>
        <dbReference type="Proteomes" id="UP001500305"/>
    </source>
</evidence>
<dbReference type="EMBL" id="BAAATR010000053">
    <property type="protein sequence ID" value="GAA2275957.1"/>
    <property type="molecule type" value="Genomic_DNA"/>
</dbReference>
<feature type="compositionally biased region" description="Low complexity" evidence="1">
    <location>
        <begin position="164"/>
        <end position="189"/>
    </location>
</feature>
<organism evidence="3 4">
    <name type="scientific">Kitasatospora cystarginea</name>
    <dbReference type="NCBI Taxonomy" id="58350"/>
    <lineage>
        <taxon>Bacteria</taxon>
        <taxon>Bacillati</taxon>
        <taxon>Actinomycetota</taxon>
        <taxon>Actinomycetes</taxon>
        <taxon>Kitasatosporales</taxon>
        <taxon>Streptomycetaceae</taxon>
        <taxon>Kitasatospora</taxon>
    </lineage>
</organism>
<dbReference type="SUPFAM" id="SSF53697">
    <property type="entry name" value="SIS domain"/>
    <property type="match status" value="1"/>
</dbReference>
<evidence type="ECO:0000313" key="3">
    <source>
        <dbReference type="EMBL" id="GAA2275957.1"/>
    </source>
</evidence>
<dbReference type="Proteomes" id="UP001500305">
    <property type="component" value="Unassembled WGS sequence"/>
</dbReference>
<dbReference type="InterPro" id="IPR009057">
    <property type="entry name" value="Homeodomain-like_sf"/>
</dbReference>
<reference evidence="3 4" key="1">
    <citation type="journal article" date="2019" name="Int. J. Syst. Evol. Microbiol.">
        <title>The Global Catalogue of Microorganisms (GCM) 10K type strain sequencing project: providing services to taxonomists for standard genome sequencing and annotation.</title>
        <authorList>
            <consortium name="The Broad Institute Genomics Platform"/>
            <consortium name="The Broad Institute Genome Sequencing Center for Infectious Disease"/>
            <person name="Wu L."/>
            <person name="Ma J."/>
        </authorList>
    </citation>
    <scope>NUCLEOTIDE SEQUENCE [LARGE SCALE GENOMIC DNA]</scope>
    <source>
        <strain evidence="3 4">JCM 7356</strain>
    </source>
</reference>
<keyword evidence="4" id="KW-1185">Reference proteome</keyword>
<protein>
    <recommendedName>
        <fullName evidence="2">HTH rpiR-type domain-containing protein</fullName>
    </recommendedName>
</protein>
<accession>A0ABN3EYJ1</accession>
<dbReference type="SUPFAM" id="SSF46689">
    <property type="entry name" value="Homeodomain-like"/>
    <property type="match status" value="1"/>
</dbReference>
<name>A0ABN3EYJ1_9ACTN</name>
<feature type="region of interest" description="Disordered" evidence="1">
    <location>
        <begin position="147"/>
        <end position="189"/>
    </location>
</feature>
<dbReference type="InterPro" id="IPR036388">
    <property type="entry name" value="WH-like_DNA-bd_sf"/>
</dbReference>
<dbReference type="Gene3D" id="3.40.50.10490">
    <property type="entry name" value="Glucose-6-phosphate isomerase like protein, domain 1"/>
    <property type="match status" value="1"/>
</dbReference>
<dbReference type="PANTHER" id="PTHR30514:SF1">
    <property type="entry name" value="HTH-TYPE TRANSCRIPTIONAL REGULATOR HEXR-RELATED"/>
    <property type="match status" value="1"/>
</dbReference>